<dbReference type="Proteomes" id="UP000242715">
    <property type="component" value="Unassembled WGS sequence"/>
</dbReference>
<protein>
    <recommendedName>
        <fullName evidence="1">Reverse transcriptase zinc-binding domain-containing protein</fullName>
    </recommendedName>
</protein>
<reference evidence="3" key="1">
    <citation type="journal article" date="2017" name="Front. Plant Sci.">
        <title>Climate Clever Clovers: New Paradigm to Reduce the Environmental Footprint of Ruminants by Breeding Low Methanogenic Forages Utilizing Haplotype Variation.</title>
        <authorList>
            <person name="Kaur P."/>
            <person name="Appels R."/>
            <person name="Bayer P.E."/>
            <person name="Keeble-Gagnere G."/>
            <person name="Wang J."/>
            <person name="Hirakawa H."/>
            <person name="Shirasawa K."/>
            <person name="Vercoe P."/>
            <person name="Stefanova K."/>
            <person name="Durmic Z."/>
            <person name="Nichols P."/>
            <person name="Revell C."/>
            <person name="Isobe S.N."/>
            <person name="Edwards D."/>
            <person name="Erskine W."/>
        </authorList>
    </citation>
    <scope>NUCLEOTIDE SEQUENCE [LARGE SCALE GENOMIC DNA]</scope>
    <source>
        <strain evidence="3">cv. Daliak</strain>
    </source>
</reference>
<dbReference type="Pfam" id="PF13966">
    <property type="entry name" value="zf-RVT"/>
    <property type="match status" value="1"/>
</dbReference>
<dbReference type="InterPro" id="IPR026960">
    <property type="entry name" value="RVT-Znf"/>
</dbReference>
<evidence type="ECO:0000313" key="2">
    <source>
        <dbReference type="EMBL" id="GAU43411.1"/>
    </source>
</evidence>
<dbReference type="EMBL" id="DF973971">
    <property type="protein sequence ID" value="GAU43411.1"/>
    <property type="molecule type" value="Genomic_DNA"/>
</dbReference>
<gene>
    <name evidence="2" type="ORF">TSUD_398880</name>
</gene>
<keyword evidence="3" id="KW-1185">Reference proteome</keyword>
<dbReference type="OrthoDB" id="1435489at2759"/>
<name>A0A2Z6NHU0_TRISU</name>
<organism evidence="2 3">
    <name type="scientific">Trifolium subterraneum</name>
    <name type="common">Subterranean clover</name>
    <dbReference type="NCBI Taxonomy" id="3900"/>
    <lineage>
        <taxon>Eukaryota</taxon>
        <taxon>Viridiplantae</taxon>
        <taxon>Streptophyta</taxon>
        <taxon>Embryophyta</taxon>
        <taxon>Tracheophyta</taxon>
        <taxon>Spermatophyta</taxon>
        <taxon>Magnoliopsida</taxon>
        <taxon>eudicotyledons</taxon>
        <taxon>Gunneridae</taxon>
        <taxon>Pentapetalae</taxon>
        <taxon>rosids</taxon>
        <taxon>fabids</taxon>
        <taxon>Fabales</taxon>
        <taxon>Fabaceae</taxon>
        <taxon>Papilionoideae</taxon>
        <taxon>50 kb inversion clade</taxon>
        <taxon>NPAAA clade</taxon>
        <taxon>Hologalegina</taxon>
        <taxon>IRL clade</taxon>
        <taxon>Trifolieae</taxon>
        <taxon>Trifolium</taxon>
    </lineage>
</organism>
<evidence type="ECO:0000313" key="3">
    <source>
        <dbReference type="Proteomes" id="UP000242715"/>
    </source>
</evidence>
<feature type="domain" description="Reverse transcriptase zinc-binding" evidence="1">
    <location>
        <begin position="69"/>
        <end position="135"/>
    </location>
</feature>
<sequence length="158" mass="18196">MFHIPSHVGHYLTSTVSDYLVNGQWFFPAFFYQHFNALCGIVQQVTIPIEPAQDKLLWKHTDTCELQLSDAYLFKLQPFQELHWAKLIWNPDIPPSKSLLVWRLMHNKIPTDDNLMLRGCELPSMCSLCSKNVEFLFTFSLNVFMLSTFGPGLPTAST</sequence>
<evidence type="ECO:0000259" key="1">
    <source>
        <dbReference type="Pfam" id="PF13966"/>
    </source>
</evidence>
<dbReference type="AlphaFoldDB" id="A0A2Z6NHU0"/>
<proteinExistence type="predicted"/>
<accession>A0A2Z6NHU0</accession>